<proteinExistence type="predicted"/>
<reference evidence="1" key="2">
    <citation type="submission" date="2017-06" db="EMBL/GenBank/DDBJ databases">
        <title>WGS assembly of Brachypodium distachyon.</title>
        <authorList>
            <consortium name="The International Brachypodium Initiative"/>
            <person name="Lucas S."/>
            <person name="Harmon-Smith M."/>
            <person name="Lail K."/>
            <person name="Tice H."/>
            <person name="Grimwood J."/>
            <person name="Bruce D."/>
            <person name="Barry K."/>
            <person name="Shu S."/>
            <person name="Lindquist E."/>
            <person name="Wang M."/>
            <person name="Pitluck S."/>
            <person name="Vogel J.P."/>
            <person name="Garvin D.F."/>
            <person name="Mockler T.C."/>
            <person name="Schmutz J."/>
            <person name="Rokhsar D."/>
            <person name="Bevan M.W."/>
        </authorList>
    </citation>
    <scope>NUCLEOTIDE SEQUENCE</scope>
    <source>
        <strain evidence="1">Bd21</strain>
    </source>
</reference>
<dbReference type="InParanoid" id="A0A2K2DRM6"/>
<dbReference type="PANTHER" id="PTHR33165:SF36">
    <property type="entry name" value="DUF295 DOMAIN-CONTAINING PROTEIN"/>
    <property type="match status" value="1"/>
</dbReference>
<reference evidence="2" key="3">
    <citation type="submission" date="2018-08" db="UniProtKB">
        <authorList>
            <consortium name="EnsemblPlants"/>
        </authorList>
    </citation>
    <scope>IDENTIFICATION</scope>
    <source>
        <strain evidence="2">cv. Bd21</strain>
    </source>
</reference>
<dbReference type="OrthoDB" id="677464at2759"/>
<dbReference type="AlphaFoldDB" id="A0A2K2DRM6"/>
<gene>
    <name evidence="1" type="ORF">BRADI_1g55705v3</name>
</gene>
<keyword evidence="3" id="KW-1185">Reference proteome</keyword>
<organism evidence="1">
    <name type="scientific">Brachypodium distachyon</name>
    <name type="common">Purple false brome</name>
    <name type="synonym">Trachynia distachya</name>
    <dbReference type="NCBI Taxonomy" id="15368"/>
    <lineage>
        <taxon>Eukaryota</taxon>
        <taxon>Viridiplantae</taxon>
        <taxon>Streptophyta</taxon>
        <taxon>Embryophyta</taxon>
        <taxon>Tracheophyta</taxon>
        <taxon>Spermatophyta</taxon>
        <taxon>Magnoliopsida</taxon>
        <taxon>Liliopsida</taxon>
        <taxon>Poales</taxon>
        <taxon>Poaceae</taxon>
        <taxon>BOP clade</taxon>
        <taxon>Pooideae</taxon>
        <taxon>Stipodae</taxon>
        <taxon>Brachypodieae</taxon>
        <taxon>Brachypodium</taxon>
    </lineage>
</organism>
<reference evidence="1 2" key="1">
    <citation type="journal article" date="2010" name="Nature">
        <title>Genome sequencing and analysis of the model grass Brachypodium distachyon.</title>
        <authorList>
            <consortium name="International Brachypodium Initiative"/>
        </authorList>
    </citation>
    <scope>NUCLEOTIDE SEQUENCE [LARGE SCALE GENOMIC DNA]</scope>
    <source>
        <strain evidence="1 2">Bd21</strain>
    </source>
</reference>
<dbReference type="Proteomes" id="UP000008810">
    <property type="component" value="Chromosome 1"/>
</dbReference>
<dbReference type="PANTHER" id="PTHR33165">
    <property type="entry name" value="F-BOX DOMAIN CONTAINING PROTEIN-LIKE-RELATED"/>
    <property type="match status" value="1"/>
</dbReference>
<evidence type="ECO:0008006" key="4">
    <source>
        <dbReference type="Google" id="ProtNLM"/>
    </source>
</evidence>
<evidence type="ECO:0000313" key="3">
    <source>
        <dbReference type="Proteomes" id="UP000008810"/>
    </source>
</evidence>
<evidence type="ECO:0000313" key="2">
    <source>
        <dbReference type="EnsemblPlants" id="PNT76923"/>
    </source>
</evidence>
<sequence length="190" mass="21454">MATVKARMGTNWASLHDDMLELIADRVLAGDLLDYVWFRAVCKTWRAATPCLVGRGVVEPRFHPRQWTMFPEGNGLYPGHPALDGYVRFLNVDTGVFLRVHLPCFKDHSVLDCPEGLLLLQRHKDAAICLRNPFTALYVNKFRNFLSGSYDFRRRMVHAAVSIHAGGTVTVMLALSHLERVAYASIGDRQ</sequence>
<dbReference type="EnsemblPlants" id="PNT76923">
    <property type="protein sequence ID" value="PNT76923"/>
    <property type="gene ID" value="BRADI_1g55705v3"/>
</dbReference>
<name>A0A2K2DRM6_BRADI</name>
<dbReference type="FunCoup" id="A0A2K2DRM6">
    <property type="interactions" value="6"/>
</dbReference>
<protein>
    <recommendedName>
        <fullName evidence="4">F-box domain-containing protein</fullName>
    </recommendedName>
</protein>
<dbReference type="EMBL" id="CM000880">
    <property type="protein sequence ID" value="PNT76923.1"/>
    <property type="molecule type" value="Genomic_DNA"/>
</dbReference>
<accession>A0A2K2DRM6</accession>
<evidence type="ECO:0000313" key="1">
    <source>
        <dbReference type="EMBL" id="PNT76923.1"/>
    </source>
</evidence>
<dbReference type="Gramene" id="PNT76923">
    <property type="protein sequence ID" value="PNT76923"/>
    <property type="gene ID" value="BRADI_1g55705v3"/>
</dbReference>